<keyword evidence="2" id="KW-0413">Isomerase</keyword>
<gene>
    <name evidence="2" type="ORF">ACFQS8_13555</name>
</gene>
<dbReference type="Proteomes" id="UP001596492">
    <property type="component" value="Unassembled WGS sequence"/>
</dbReference>
<dbReference type="InterPro" id="IPR016087">
    <property type="entry name" value="Chalcone_isomerase"/>
</dbReference>
<reference evidence="3" key="1">
    <citation type="journal article" date="2019" name="Int. J. Syst. Evol. Microbiol.">
        <title>The Global Catalogue of Microorganisms (GCM) 10K type strain sequencing project: providing services to taxonomists for standard genome sequencing and annotation.</title>
        <authorList>
            <consortium name="The Broad Institute Genomics Platform"/>
            <consortium name="The Broad Institute Genome Sequencing Center for Infectious Disease"/>
            <person name="Wu L."/>
            <person name="Ma J."/>
        </authorList>
    </citation>
    <scope>NUCLEOTIDE SEQUENCE [LARGE SCALE GENOMIC DNA]</scope>
    <source>
        <strain evidence="3">CCUG 51308</strain>
    </source>
</reference>
<proteinExistence type="predicted"/>
<name>A0ABW2INZ1_9PROT</name>
<organism evidence="2 3">
    <name type="scientific">Hirschia litorea</name>
    <dbReference type="NCBI Taxonomy" id="1199156"/>
    <lineage>
        <taxon>Bacteria</taxon>
        <taxon>Pseudomonadati</taxon>
        <taxon>Pseudomonadota</taxon>
        <taxon>Alphaproteobacteria</taxon>
        <taxon>Hyphomonadales</taxon>
        <taxon>Hyphomonadaceae</taxon>
        <taxon>Hirschia</taxon>
    </lineage>
</organism>
<feature type="domain" description="Chalcone isomerase" evidence="1">
    <location>
        <begin position="54"/>
        <end position="149"/>
    </location>
</feature>
<keyword evidence="3" id="KW-1185">Reference proteome</keyword>
<evidence type="ECO:0000259" key="1">
    <source>
        <dbReference type="Pfam" id="PF16036"/>
    </source>
</evidence>
<evidence type="ECO:0000313" key="3">
    <source>
        <dbReference type="Proteomes" id="UP001596492"/>
    </source>
</evidence>
<sequence>MLNSSILAALLLLGAPSPIPYESYQTVGTANYWLGPFKLYRATLMATHTPFDASAPFALKLEYTRSIPASKIANASIVEMARLSNQAEDTYEYLREDLEGCFGDVSKGDEIIGFKRNENITEFSLNGALRCTIEEPEFSTHFFAIWLSPDSRYPKKTKDLTGR</sequence>
<dbReference type="EMBL" id="JBHTBR010000005">
    <property type="protein sequence ID" value="MFC7292652.1"/>
    <property type="molecule type" value="Genomic_DNA"/>
</dbReference>
<dbReference type="RefSeq" id="WP_382168255.1">
    <property type="nucleotide sequence ID" value="NZ_JBHTBR010000005.1"/>
</dbReference>
<dbReference type="GO" id="GO:0016853">
    <property type="term" value="F:isomerase activity"/>
    <property type="evidence" value="ECO:0007669"/>
    <property type="project" value="UniProtKB-KW"/>
</dbReference>
<evidence type="ECO:0000313" key="2">
    <source>
        <dbReference type="EMBL" id="MFC7292652.1"/>
    </source>
</evidence>
<comment type="caution">
    <text evidence="2">The sequence shown here is derived from an EMBL/GenBank/DDBJ whole genome shotgun (WGS) entry which is preliminary data.</text>
</comment>
<accession>A0ABW2INZ1</accession>
<dbReference type="Pfam" id="PF16036">
    <property type="entry name" value="Chalcone_3"/>
    <property type="match status" value="1"/>
</dbReference>
<protein>
    <submittedName>
        <fullName evidence="2">Chalcone isomerase family protein</fullName>
    </submittedName>
</protein>